<evidence type="ECO:0000313" key="4">
    <source>
        <dbReference type="EMBL" id="KAK7038108.1"/>
    </source>
</evidence>
<feature type="domain" description="CAP-Gly" evidence="3">
    <location>
        <begin position="27"/>
        <end position="71"/>
    </location>
</feature>
<keyword evidence="2" id="KW-0677">Repeat</keyword>
<dbReference type="PROSITE" id="PS50245">
    <property type="entry name" value="CAP_GLY_2"/>
    <property type="match status" value="1"/>
</dbReference>
<evidence type="ECO:0000256" key="2">
    <source>
        <dbReference type="ARBA" id="ARBA00022737"/>
    </source>
</evidence>
<dbReference type="EMBL" id="JAWWNJ010000017">
    <property type="protein sequence ID" value="KAK7038108.1"/>
    <property type="molecule type" value="Genomic_DNA"/>
</dbReference>
<dbReference type="InterPro" id="IPR001611">
    <property type="entry name" value="Leu-rich_rpt"/>
</dbReference>
<dbReference type="InterPro" id="IPR036859">
    <property type="entry name" value="CAP-Gly_dom_sf"/>
</dbReference>
<dbReference type="Gene3D" id="3.80.10.10">
    <property type="entry name" value="Ribonuclease Inhibitor"/>
    <property type="match status" value="2"/>
</dbReference>
<dbReference type="Pfam" id="PF01302">
    <property type="entry name" value="CAP_GLY"/>
    <property type="match status" value="1"/>
</dbReference>
<evidence type="ECO:0000259" key="3">
    <source>
        <dbReference type="PROSITE" id="PS50245"/>
    </source>
</evidence>
<dbReference type="PROSITE" id="PS51450">
    <property type="entry name" value="LRR"/>
    <property type="match status" value="1"/>
</dbReference>
<organism evidence="4 5">
    <name type="scientific">Favolaschia claudopus</name>
    <dbReference type="NCBI Taxonomy" id="2862362"/>
    <lineage>
        <taxon>Eukaryota</taxon>
        <taxon>Fungi</taxon>
        <taxon>Dikarya</taxon>
        <taxon>Basidiomycota</taxon>
        <taxon>Agaricomycotina</taxon>
        <taxon>Agaricomycetes</taxon>
        <taxon>Agaricomycetidae</taxon>
        <taxon>Agaricales</taxon>
        <taxon>Marasmiineae</taxon>
        <taxon>Mycenaceae</taxon>
        <taxon>Favolaschia</taxon>
    </lineage>
</organism>
<dbReference type="PANTHER" id="PTHR45712">
    <property type="entry name" value="AGAP008170-PA"/>
    <property type="match status" value="1"/>
</dbReference>
<dbReference type="PROSITE" id="PS00845">
    <property type="entry name" value="CAP_GLY_1"/>
    <property type="match status" value="1"/>
</dbReference>
<dbReference type="SMART" id="SM01052">
    <property type="entry name" value="CAP_GLY"/>
    <property type="match status" value="1"/>
</dbReference>
<name>A0AAW0CGX9_9AGAR</name>
<gene>
    <name evidence="4" type="ORF">R3P38DRAFT_2904488</name>
</gene>
<evidence type="ECO:0000313" key="5">
    <source>
        <dbReference type="Proteomes" id="UP001362999"/>
    </source>
</evidence>
<accession>A0AAW0CGX9</accession>
<dbReference type="InterPro" id="IPR000938">
    <property type="entry name" value="CAP-Gly_domain"/>
</dbReference>
<dbReference type="SUPFAM" id="SSF74924">
    <property type="entry name" value="Cap-Gly domain"/>
    <property type="match status" value="1"/>
</dbReference>
<protein>
    <submittedName>
        <fullName evidence="4">Tubulin-specific chaperone E</fullName>
    </submittedName>
</protein>
<reference evidence="4 5" key="1">
    <citation type="journal article" date="2024" name="J Genomics">
        <title>Draft genome sequencing and assembly of Favolaschia claudopus CIRM-BRFM 2984 isolated from oak limbs.</title>
        <authorList>
            <person name="Navarro D."/>
            <person name="Drula E."/>
            <person name="Chaduli D."/>
            <person name="Cazenave R."/>
            <person name="Ahrendt S."/>
            <person name="Wang J."/>
            <person name="Lipzen A."/>
            <person name="Daum C."/>
            <person name="Barry K."/>
            <person name="Grigoriev I.V."/>
            <person name="Favel A."/>
            <person name="Rosso M.N."/>
            <person name="Martin F."/>
        </authorList>
    </citation>
    <scope>NUCLEOTIDE SEQUENCE [LARGE SCALE GENOMIC DNA]</scope>
    <source>
        <strain evidence="4 5">CIRM-BRFM 2984</strain>
    </source>
</reference>
<dbReference type="GO" id="GO:0005615">
    <property type="term" value="C:extracellular space"/>
    <property type="evidence" value="ECO:0007669"/>
    <property type="project" value="TreeGrafter"/>
</dbReference>
<dbReference type="PANTHER" id="PTHR45712:SF22">
    <property type="entry name" value="INSULIN-LIKE GROWTH FACTOR-BINDING PROTEIN COMPLEX ACID LABILE SUBUNIT"/>
    <property type="match status" value="1"/>
</dbReference>
<dbReference type="Proteomes" id="UP001362999">
    <property type="component" value="Unassembled WGS sequence"/>
</dbReference>
<dbReference type="InterPro" id="IPR032675">
    <property type="entry name" value="LRR_dom_sf"/>
</dbReference>
<proteinExistence type="predicted"/>
<dbReference type="AlphaFoldDB" id="A0AAW0CGX9"/>
<keyword evidence="5" id="KW-1185">Reference proteome</keyword>
<dbReference type="Gene3D" id="2.30.30.190">
    <property type="entry name" value="CAP Gly-rich-like domain"/>
    <property type="match status" value="1"/>
</dbReference>
<dbReference type="InterPro" id="IPR050333">
    <property type="entry name" value="SLRP"/>
</dbReference>
<dbReference type="SUPFAM" id="SSF52047">
    <property type="entry name" value="RNI-like"/>
    <property type="match status" value="1"/>
</dbReference>
<keyword evidence="1" id="KW-0433">Leucine-rich repeat</keyword>
<evidence type="ECO:0000256" key="1">
    <source>
        <dbReference type="ARBA" id="ARBA00022614"/>
    </source>
</evidence>
<comment type="caution">
    <text evidence="4">The sequence shown here is derived from an EMBL/GenBank/DDBJ whole genome shotgun (WGS) entry which is preliminary data.</text>
</comment>
<sequence length="540" mass="60330">MDNLLHLPTRGTRLRLGEHTGTVKFVGDVDNTSGIWLGVEWDAPERGKHDGVKDGKRYFSCRIPNAGSFIRPSPNISYGTSFLKALYSKYVEMPHNAESQEKVLLGSSNGAIEVEAVDLDKIRRKFANLDRLREVSLDNEYIARYDEPPGTIRSTCPSVRGLDLTASLISSWDLIAAICVELPALQRLSLNRNRLEFPSDSRALELAFPNLIELRLNHTLTTWKEMQRVTAAMPALQIIEVGYNFIDKLSSPSLVQESKISTINLDSNNLDNWVHISDSLQSYPSLERVVLTSNKIEKIPPPLAGQSLNIKQLSLSLNRLGSWDDIDALTTWCPALSSLTLNGNPLFDDPVQGRNSRQLTIARIPTLMALDAAAISPKERTDCELFYLSHVALHGPKSEQERHVSYPRWTELCEKHGRPAEHEPDHNQDKLSRRLIEVNAYCCAASPPSSNIDSQIATTLLRDAEHSPLRVLPTMTLWALRLKLCKILKLSASSTALSLWLQMQDGSLAPLESDRDTQDLAWLGIESGSNIVFTVNEKQK</sequence>